<gene>
    <name evidence="2" type="ORF">HGH92_26345</name>
</gene>
<dbReference type="PANTHER" id="PTHR12558:SF13">
    <property type="entry name" value="CELL DIVISION CYCLE PROTEIN 27 HOMOLOG"/>
    <property type="match status" value="1"/>
</dbReference>
<evidence type="ECO:0000313" key="2">
    <source>
        <dbReference type="EMBL" id="NLR67854.1"/>
    </source>
</evidence>
<dbReference type="SMART" id="SM00028">
    <property type="entry name" value="TPR"/>
    <property type="match status" value="3"/>
</dbReference>
<comment type="caution">
    <text evidence="2">The sequence shown here is derived from an EMBL/GenBank/DDBJ whole genome shotgun (WGS) entry which is preliminary data.</text>
</comment>
<dbReference type="RefSeq" id="WP_168873797.1">
    <property type="nucleotide sequence ID" value="NZ_JABAIA010000003.1"/>
</dbReference>
<dbReference type="Proteomes" id="UP000570474">
    <property type="component" value="Unassembled WGS sequence"/>
</dbReference>
<name>A0A847S0J6_9BACT</name>
<dbReference type="PROSITE" id="PS50005">
    <property type="entry name" value="TPR"/>
    <property type="match status" value="2"/>
</dbReference>
<dbReference type="AlphaFoldDB" id="A0A847S0J6"/>
<dbReference type="SUPFAM" id="SSF48452">
    <property type="entry name" value="TPR-like"/>
    <property type="match status" value="2"/>
</dbReference>
<evidence type="ECO:0008006" key="4">
    <source>
        <dbReference type="Google" id="ProtNLM"/>
    </source>
</evidence>
<evidence type="ECO:0000313" key="3">
    <source>
        <dbReference type="Proteomes" id="UP000570474"/>
    </source>
</evidence>
<dbReference type="PANTHER" id="PTHR12558">
    <property type="entry name" value="CELL DIVISION CYCLE 16,23,27"/>
    <property type="match status" value="1"/>
</dbReference>
<dbReference type="InterPro" id="IPR011990">
    <property type="entry name" value="TPR-like_helical_dom_sf"/>
</dbReference>
<feature type="repeat" description="TPR" evidence="1">
    <location>
        <begin position="52"/>
        <end position="85"/>
    </location>
</feature>
<evidence type="ECO:0000256" key="1">
    <source>
        <dbReference type="PROSITE-ProRule" id="PRU00339"/>
    </source>
</evidence>
<accession>A0A847S0J6</accession>
<dbReference type="EMBL" id="JABAIA010000003">
    <property type="protein sequence ID" value="NLR67854.1"/>
    <property type="molecule type" value="Genomic_DNA"/>
</dbReference>
<feature type="repeat" description="TPR" evidence="1">
    <location>
        <begin position="86"/>
        <end position="119"/>
    </location>
</feature>
<dbReference type="InterPro" id="IPR019734">
    <property type="entry name" value="TPR_rpt"/>
</dbReference>
<reference evidence="2 3" key="1">
    <citation type="submission" date="2020-04" db="EMBL/GenBank/DDBJ databases">
        <authorList>
            <person name="Yin C."/>
        </authorList>
    </citation>
    <scope>NUCLEOTIDE SEQUENCE [LARGE SCALE GENOMIC DNA]</scope>
    <source>
        <strain evidence="2 3">Ae27</strain>
    </source>
</reference>
<sequence length="382" mass="43935">MRNFIGAMGLLCLSGVVRAQGIDRNRVMEYLQDQQYEEAVAYLQPRVNTQEPKEMALLGYTYYQGGKLTDAADTYEKVLALDSTLIPALQYLASIRSQQERYPDAVTLYQRIVQLRPASAAAWKQLSFTAFIAQQPDSGFIWLQQAYQLNPLDARVVSRTAEEWMDRKVYPRADSITRAFLAKDSTMPAVLMTAAKTTYMVKDYKRTINIGEQLQRLNAVGPNTFIYVMAANYNLKKYQACIDIYGYLLDRNAASENITYYAALANTALRQYKESNDLLLRCIDMAKSSSLEGYYNSMATNYESLRQFKPALASLDTSWYLSHNPLRQYSMGRIYETGLHNDNTAMKYYKRFMQLYKPDSPEDEAVIYQYLKSRIKNQGYNK</sequence>
<keyword evidence="3" id="KW-1185">Reference proteome</keyword>
<proteinExistence type="predicted"/>
<dbReference type="Gene3D" id="1.25.40.10">
    <property type="entry name" value="Tetratricopeptide repeat domain"/>
    <property type="match status" value="2"/>
</dbReference>
<protein>
    <recommendedName>
        <fullName evidence="4">Tetratricopeptide repeat protein</fullName>
    </recommendedName>
</protein>
<organism evidence="2 3">
    <name type="scientific">Chitinophaga varians</name>
    <dbReference type="NCBI Taxonomy" id="2202339"/>
    <lineage>
        <taxon>Bacteria</taxon>
        <taxon>Pseudomonadati</taxon>
        <taxon>Bacteroidota</taxon>
        <taxon>Chitinophagia</taxon>
        <taxon>Chitinophagales</taxon>
        <taxon>Chitinophagaceae</taxon>
        <taxon>Chitinophaga</taxon>
    </lineage>
</organism>
<keyword evidence="1" id="KW-0802">TPR repeat</keyword>